<dbReference type="CDD" id="cd06261">
    <property type="entry name" value="TM_PBP2"/>
    <property type="match status" value="1"/>
</dbReference>
<accession>A0A7C1CF68</accession>
<evidence type="ECO:0000256" key="7">
    <source>
        <dbReference type="RuleBase" id="RU363032"/>
    </source>
</evidence>
<dbReference type="AlphaFoldDB" id="A0A7C1CF68"/>
<feature type="transmembrane region" description="Helical" evidence="7">
    <location>
        <begin position="137"/>
        <end position="158"/>
    </location>
</feature>
<feature type="transmembrane region" description="Helical" evidence="7">
    <location>
        <begin position="204"/>
        <end position="222"/>
    </location>
</feature>
<evidence type="ECO:0000256" key="4">
    <source>
        <dbReference type="ARBA" id="ARBA00022692"/>
    </source>
</evidence>
<keyword evidence="5 7" id="KW-1133">Transmembrane helix</keyword>
<dbReference type="InterPro" id="IPR035906">
    <property type="entry name" value="MetI-like_sf"/>
</dbReference>
<evidence type="ECO:0000256" key="5">
    <source>
        <dbReference type="ARBA" id="ARBA00022989"/>
    </source>
</evidence>
<feature type="transmembrane region" description="Helical" evidence="7">
    <location>
        <begin position="308"/>
        <end position="334"/>
    </location>
</feature>
<feature type="transmembrane region" description="Helical" evidence="7">
    <location>
        <begin position="12"/>
        <end position="33"/>
    </location>
</feature>
<keyword evidence="4 7" id="KW-0812">Transmembrane</keyword>
<dbReference type="GO" id="GO:0005886">
    <property type="term" value="C:plasma membrane"/>
    <property type="evidence" value="ECO:0007669"/>
    <property type="project" value="UniProtKB-SubCell"/>
</dbReference>
<dbReference type="GO" id="GO:0055085">
    <property type="term" value="P:transmembrane transport"/>
    <property type="evidence" value="ECO:0007669"/>
    <property type="project" value="InterPro"/>
</dbReference>
<comment type="subcellular location">
    <subcellularLocation>
        <location evidence="1 7">Cell membrane</location>
        <topology evidence="1 7">Multi-pass membrane protein</topology>
    </subcellularLocation>
</comment>
<dbReference type="InterPro" id="IPR045621">
    <property type="entry name" value="BPD_transp_1_N"/>
</dbReference>
<dbReference type="PROSITE" id="PS50928">
    <property type="entry name" value="ABC_TM1"/>
    <property type="match status" value="1"/>
</dbReference>
<dbReference type="Pfam" id="PF19300">
    <property type="entry name" value="BPD_transp_1_N"/>
    <property type="match status" value="1"/>
</dbReference>
<dbReference type="Gene3D" id="1.10.3720.10">
    <property type="entry name" value="MetI-like"/>
    <property type="match status" value="1"/>
</dbReference>
<comment type="similarity">
    <text evidence="7">Belongs to the binding-protein-dependent transport system permease family.</text>
</comment>
<feature type="domain" description="ABC transmembrane type-1" evidence="8">
    <location>
        <begin position="98"/>
        <end position="331"/>
    </location>
</feature>
<evidence type="ECO:0000259" key="8">
    <source>
        <dbReference type="PROSITE" id="PS50928"/>
    </source>
</evidence>
<evidence type="ECO:0000256" key="3">
    <source>
        <dbReference type="ARBA" id="ARBA00022475"/>
    </source>
</evidence>
<keyword evidence="6 7" id="KW-0472">Membrane</keyword>
<feature type="transmembrane region" description="Helical" evidence="7">
    <location>
        <begin position="266"/>
        <end position="288"/>
    </location>
</feature>
<gene>
    <name evidence="9" type="ORF">ENN26_03115</name>
</gene>
<dbReference type="PANTHER" id="PTHR43163:SF6">
    <property type="entry name" value="DIPEPTIDE TRANSPORT SYSTEM PERMEASE PROTEIN DPPB-RELATED"/>
    <property type="match status" value="1"/>
</dbReference>
<evidence type="ECO:0000313" key="9">
    <source>
        <dbReference type="EMBL" id="HDP14754.1"/>
    </source>
</evidence>
<feature type="transmembrane region" description="Helical" evidence="7">
    <location>
        <begin position="104"/>
        <end position="125"/>
    </location>
</feature>
<sequence>MPLGREYLLKRLFHLIFVVFGVLIITFIITRVLPARPELLWAGPHATIEQIERARKELHLDEPIYVQLGYYLWGFIRGNWGVSWRTKTPVLNGLLSALPATLELIIFAFSIATVLGVLLGIVAALRRNTMVDSVIQIFSVLGASMPVFWLALIMLYVFSNTLGWLPSSNRVDETLVISTGFHPITGFYLIDSLMQGNFPVFIDVLRHMILPALVLSLYPMGLSARMTRAMMVDVLHEPFIRSALTWGIPKKLVVYKYALKNAVAPVIASLGLSFGYTIIGAFMVELIFVWPGIGLYLAMSLLSFDYPAIMGAVIIVALFYSVINLIVDLIHAWIDPRLRL</sequence>
<evidence type="ECO:0000256" key="6">
    <source>
        <dbReference type="ARBA" id="ARBA00023136"/>
    </source>
</evidence>
<evidence type="ECO:0000256" key="1">
    <source>
        <dbReference type="ARBA" id="ARBA00004651"/>
    </source>
</evidence>
<name>A0A7C1CF68_9CREN</name>
<keyword evidence="2 7" id="KW-0813">Transport</keyword>
<dbReference type="InterPro" id="IPR000515">
    <property type="entry name" value="MetI-like"/>
</dbReference>
<organism evidence="9">
    <name type="scientific">Thermofilum adornatum</name>
    <dbReference type="NCBI Taxonomy" id="1365176"/>
    <lineage>
        <taxon>Archaea</taxon>
        <taxon>Thermoproteota</taxon>
        <taxon>Thermoprotei</taxon>
        <taxon>Thermofilales</taxon>
        <taxon>Thermofilaceae</taxon>
        <taxon>Thermofilum</taxon>
    </lineage>
</organism>
<dbReference type="EMBL" id="DSAY01000058">
    <property type="protein sequence ID" value="HDP14754.1"/>
    <property type="molecule type" value="Genomic_DNA"/>
</dbReference>
<proteinExistence type="inferred from homology"/>
<evidence type="ECO:0000256" key="2">
    <source>
        <dbReference type="ARBA" id="ARBA00022448"/>
    </source>
</evidence>
<dbReference type="Pfam" id="PF00528">
    <property type="entry name" value="BPD_transp_1"/>
    <property type="match status" value="1"/>
</dbReference>
<dbReference type="PANTHER" id="PTHR43163">
    <property type="entry name" value="DIPEPTIDE TRANSPORT SYSTEM PERMEASE PROTEIN DPPB-RELATED"/>
    <property type="match status" value="1"/>
</dbReference>
<protein>
    <submittedName>
        <fullName evidence="9">ABC transporter permease</fullName>
    </submittedName>
</protein>
<keyword evidence="3" id="KW-1003">Cell membrane</keyword>
<reference evidence="9" key="1">
    <citation type="journal article" date="2020" name="mSystems">
        <title>Genome- and Community-Level Interaction Insights into Carbon Utilization and Element Cycling Functions of Hydrothermarchaeota in Hydrothermal Sediment.</title>
        <authorList>
            <person name="Zhou Z."/>
            <person name="Liu Y."/>
            <person name="Xu W."/>
            <person name="Pan J."/>
            <person name="Luo Z.H."/>
            <person name="Li M."/>
        </authorList>
    </citation>
    <scope>NUCLEOTIDE SEQUENCE [LARGE SCALE GENOMIC DNA]</scope>
    <source>
        <strain evidence="9">SpSt-116</strain>
    </source>
</reference>
<dbReference type="SUPFAM" id="SSF161098">
    <property type="entry name" value="MetI-like"/>
    <property type="match status" value="1"/>
</dbReference>
<comment type="caution">
    <text evidence="9">The sequence shown here is derived from an EMBL/GenBank/DDBJ whole genome shotgun (WGS) entry which is preliminary data.</text>
</comment>